<dbReference type="Pfam" id="PF03734">
    <property type="entry name" value="YkuD"/>
    <property type="match status" value="1"/>
</dbReference>
<dbReference type="Gene3D" id="2.40.440.10">
    <property type="entry name" value="L,D-transpeptidase catalytic domain-like"/>
    <property type="match status" value="1"/>
</dbReference>
<dbReference type="SUPFAM" id="SSF141523">
    <property type="entry name" value="L,D-transpeptidase catalytic domain-like"/>
    <property type="match status" value="1"/>
</dbReference>
<proteinExistence type="inferred from homology"/>
<organism evidence="12 13">
    <name type="scientific">Pararhizobium mangrovi</name>
    <dbReference type="NCBI Taxonomy" id="2590452"/>
    <lineage>
        <taxon>Bacteria</taxon>
        <taxon>Pseudomonadati</taxon>
        <taxon>Pseudomonadota</taxon>
        <taxon>Alphaproteobacteria</taxon>
        <taxon>Hyphomicrobiales</taxon>
        <taxon>Rhizobiaceae</taxon>
        <taxon>Rhizobium/Agrobacterium group</taxon>
        <taxon>Pararhizobium</taxon>
    </lineage>
</organism>
<keyword evidence="10" id="KW-0732">Signal</keyword>
<feature type="active site" description="Proton donor/acceptor" evidence="9">
    <location>
        <position position="160"/>
    </location>
</feature>
<evidence type="ECO:0000256" key="9">
    <source>
        <dbReference type="PROSITE-ProRule" id="PRU01373"/>
    </source>
</evidence>
<dbReference type="AlphaFoldDB" id="A0A506TV12"/>
<feature type="domain" description="L,D-TPase catalytic" evidence="11">
    <location>
        <begin position="63"/>
        <end position="200"/>
    </location>
</feature>
<keyword evidence="6 9" id="KW-0133">Cell shape</keyword>
<keyword evidence="4" id="KW-0808">Transferase</keyword>
<dbReference type="InterPro" id="IPR038063">
    <property type="entry name" value="Transpep_catalytic_dom"/>
</dbReference>
<dbReference type="GO" id="GO:0005576">
    <property type="term" value="C:extracellular region"/>
    <property type="evidence" value="ECO:0007669"/>
    <property type="project" value="TreeGrafter"/>
</dbReference>
<keyword evidence="3" id="KW-0328">Glycosyltransferase</keyword>
<evidence type="ECO:0000256" key="4">
    <source>
        <dbReference type="ARBA" id="ARBA00022679"/>
    </source>
</evidence>
<dbReference type="EMBL" id="VHLH01000044">
    <property type="protein sequence ID" value="TPW25913.1"/>
    <property type="molecule type" value="Genomic_DNA"/>
</dbReference>
<evidence type="ECO:0000256" key="1">
    <source>
        <dbReference type="ARBA" id="ARBA00004752"/>
    </source>
</evidence>
<dbReference type="PROSITE" id="PS52029">
    <property type="entry name" value="LD_TPASE"/>
    <property type="match status" value="1"/>
</dbReference>
<keyword evidence="8 9" id="KW-0961">Cell wall biogenesis/degradation</keyword>
<dbReference type="GO" id="GO:0016757">
    <property type="term" value="F:glycosyltransferase activity"/>
    <property type="evidence" value="ECO:0007669"/>
    <property type="project" value="UniProtKB-KW"/>
</dbReference>
<keyword evidence="5" id="KW-0378">Hydrolase</keyword>
<dbReference type="PANTHER" id="PTHR30582">
    <property type="entry name" value="L,D-TRANSPEPTIDASE"/>
    <property type="match status" value="1"/>
</dbReference>
<dbReference type="GO" id="GO:0071972">
    <property type="term" value="F:peptidoglycan L,D-transpeptidase activity"/>
    <property type="evidence" value="ECO:0007669"/>
    <property type="project" value="TreeGrafter"/>
</dbReference>
<evidence type="ECO:0000256" key="10">
    <source>
        <dbReference type="SAM" id="SignalP"/>
    </source>
</evidence>
<name>A0A506TV12_9HYPH</name>
<gene>
    <name evidence="12" type="ORF">FJU11_17235</name>
</gene>
<dbReference type="OrthoDB" id="9813664at2"/>
<comment type="caution">
    <text evidence="12">The sequence shown here is derived from an EMBL/GenBank/DDBJ whole genome shotgun (WGS) entry which is preliminary data.</text>
</comment>
<evidence type="ECO:0000313" key="12">
    <source>
        <dbReference type="EMBL" id="TPW25913.1"/>
    </source>
</evidence>
<evidence type="ECO:0000256" key="2">
    <source>
        <dbReference type="ARBA" id="ARBA00005992"/>
    </source>
</evidence>
<feature type="active site" description="Nucleophile" evidence="9">
    <location>
        <position position="176"/>
    </location>
</feature>
<feature type="signal peptide" evidence="10">
    <location>
        <begin position="1"/>
        <end position="23"/>
    </location>
</feature>
<dbReference type="GO" id="GO:0008360">
    <property type="term" value="P:regulation of cell shape"/>
    <property type="evidence" value="ECO:0007669"/>
    <property type="project" value="UniProtKB-UniRule"/>
</dbReference>
<dbReference type="PANTHER" id="PTHR30582:SF24">
    <property type="entry name" value="L,D-TRANSPEPTIDASE ERFK_SRFK-RELATED"/>
    <property type="match status" value="1"/>
</dbReference>
<dbReference type="InterPro" id="IPR005490">
    <property type="entry name" value="LD_TPept_cat_dom"/>
</dbReference>
<evidence type="ECO:0000256" key="5">
    <source>
        <dbReference type="ARBA" id="ARBA00022801"/>
    </source>
</evidence>
<sequence>MRPLLTLLAAAALATGFAGAANAAPGRTDAGSPYTHIERASAHQPAPAYRRTTVRFSTNVDPGSVIVDTRSKHLYYVKDDGTAIRYGVGVGRDGFRWSGKMHVGRKAEWPSWTPPGRMIRREAKKGIQIPHHVKGGPNNPLGARALYLYRSGHDSLYRIHGTNQPRSIGKFMSSGCIRMMNQDVEDLYARVPKGTTVYVIGPGKREGRVYYRDLGSNRSIF</sequence>
<dbReference type="RefSeq" id="WP_141168323.1">
    <property type="nucleotide sequence ID" value="NZ_VHLH01000044.1"/>
</dbReference>
<accession>A0A506TV12</accession>
<evidence type="ECO:0000259" key="11">
    <source>
        <dbReference type="PROSITE" id="PS52029"/>
    </source>
</evidence>
<keyword evidence="13" id="KW-1185">Reference proteome</keyword>
<dbReference type="InterPro" id="IPR050979">
    <property type="entry name" value="LD-transpeptidase"/>
</dbReference>
<evidence type="ECO:0000256" key="6">
    <source>
        <dbReference type="ARBA" id="ARBA00022960"/>
    </source>
</evidence>
<dbReference type="GO" id="GO:0018104">
    <property type="term" value="P:peptidoglycan-protein cross-linking"/>
    <property type="evidence" value="ECO:0007669"/>
    <property type="project" value="TreeGrafter"/>
</dbReference>
<reference evidence="12 13" key="1">
    <citation type="submission" date="2019-06" db="EMBL/GenBank/DDBJ databases">
        <authorList>
            <person name="Li M."/>
        </authorList>
    </citation>
    <scope>NUCLEOTIDE SEQUENCE [LARGE SCALE GENOMIC DNA]</scope>
    <source>
        <strain evidence="12 13">BGMRC6574</strain>
    </source>
</reference>
<evidence type="ECO:0000313" key="13">
    <source>
        <dbReference type="Proteomes" id="UP000320314"/>
    </source>
</evidence>
<evidence type="ECO:0000256" key="3">
    <source>
        <dbReference type="ARBA" id="ARBA00022676"/>
    </source>
</evidence>
<protein>
    <submittedName>
        <fullName evidence="12">L,D-transpeptidase</fullName>
    </submittedName>
</protein>
<dbReference type="Proteomes" id="UP000320314">
    <property type="component" value="Unassembled WGS sequence"/>
</dbReference>
<dbReference type="FunFam" id="2.40.440.10:FF:000002">
    <property type="entry name" value="L,D-transpeptidase ErfK/SrfK"/>
    <property type="match status" value="1"/>
</dbReference>
<comment type="pathway">
    <text evidence="1 9">Cell wall biogenesis; peptidoglycan biosynthesis.</text>
</comment>
<comment type="similarity">
    <text evidence="2">Belongs to the YkuD family.</text>
</comment>
<dbReference type="CDD" id="cd16913">
    <property type="entry name" value="YkuD_like"/>
    <property type="match status" value="1"/>
</dbReference>
<evidence type="ECO:0000256" key="8">
    <source>
        <dbReference type="ARBA" id="ARBA00023316"/>
    </source>
</evidence>
<feature type="chain" id="PRO_5021404679" evidence="10">
    <location>
        <begin position="24"/>
        <end position="221"/>
    </location>
</feature>
<dbReference type="GO" id="GO:0071555">
    <property type="term" value="P:cell wall organization"/>
    <property type="evidence" value="ECO:0007669"/>
    <property type="project" value="UniProtKB-UniRule"/>
</dbReference>
<dbReference type="UniPathway" id="UPA00219"/>
<evidence type="ECO:0000256" key="7">
    <source>
        <dbReference type="ARBA" id="ARBA00022984"/>
    </source>
</evidence>
<keyword evidence="7 9" id="KW-0573">Peptidoglycan synthesis</keyword>